<comment type="caution">
    <text evidence="2">The sequence shown here is derived from an EMBL/GenBank/DDBJ whole genome shotgun (WGS) entry which is preliminary data.</text>
</comment>
<evidence type="ECO:0000313" key="2">
    <source>
        <dbReference type="EMBL" id="KAF5955025.1"/>
    </source>
</evidence>
<dbReference type="AlphaFoldDB" id="A0A7J7HR34"/>
<accession>A0A7J7HR34</accession>
<keyword evidence="3" id="KW-1185">Reference proteome</keyword>
<reference evidence="2 3" key="2">
    <citation type="submission" date="2020-07" db="EMBL/GenBank/DDBJ databases">
        <title>Genome assembly of wild tea tree DASZ reveals pedigree and selection history of tea varieties.</title>
        <authorList>
            <person name="Zhang W."/>
        </authorList>
    </citation>
    <scope>NUCLEOTIDE SEQUENCE [LARGE SCALE GENOMIC DNA]</scope>
    <source>
        <strain evidence="3">cv. G240</strain>
        <tissue evidence="2">Leaf</tissue>
    </source>
</reference>
<dbReference type="Proteomes" id="UP000593564">
    <property type="component" value="Unassembled WGS sequence"/>
</dbReference>
<sequence>MGVCPPKEAPTSLPLALGMVEHSGRVRGVGNFITPNSTSTFLDVEISSICEEKLKSFESIVLQMQAQINTMAQQRPQTSQFDDANSNTLKSDNIGNPQLVPNSKESRLLFKNDMSSSNPKQNIRPPNPKKNIKPLVFKLNIRKSKPCKLVVGSLENIVAHGTMYERTGPQEVIHTVPLGKFNV</sequence>
<dbReference type="EMBL" id="JACBKZ010000003">
    <property type="protein sequence ID" value="KAF5955025.1"/>
    <property type="molecule type" value="Genomic_DNA"/>
</dbReference>
<evidence type="ECO:0000256" key="1">
    <source>
        <dbReference type="SAM" id="MobiDB-lite"/>
    </source>
</evidence>
<proteinExistence type="predicted"/>
<gene>
    <name evidence="2" type="ORF">HYC85_007881</name>
</gene>
<protein>
    <submittedName>
        <fullName evidence="2">Uncharacterized protein</fullName>
    </submittedName>
</protein>
<organism evidence="2 3">
    <name type="scientific">Camellia sinensis</name>
    <name type="common">Tea plant</name>
    <name type="synonym">Thea sinensis</name>
    <dbReference type="NCBI Taxonomy" id="4442"/>
    <lineage>
        <taxon>Eukaryota</taxon>
        <taxon>Viridiplantae</taxon>
        <taxon>Streptophyta</taxon>
        <taxon>Embryophyta</taxon>
        <taxon>Tracheophyta</taxon>
        <taxon>Spermatophyta</taxon>
        <taxon>Magnoliopsida</taxon>
        <taxon>eudicotyledons</taxon>
        <taxon>Gunneridae</taxon>
        <taxon>Pentapetalae</taxon>
        <taxon>asterids</taxon>
        <taxon>Ericales</taxon>
        <taxon>Theaceae</taxon>
        <taxon>Camellia</taxon>
    </lineage>
</organism>
<name>A0A7J7HR34_CAMSI</name>
<evidence type="ECO:0000313" key="3">
    <source>
        <dbReference type="Proteomes" id="UP000593564"/>
    </source>
</evidence>
<reference evidence="3" key="1">
    <citation type="journal article" date="2020" name="Nat. Commun.">
        <title>Genome assembly of wild tea tree DASZ reveals pedigree and selection history of tea varieties.</title>
        <authorList>
            <person name="Zhang W."/>
            <person name="Zhang Y."/>
            <person name="Qiu H."/>
            <person name="Guo Y."/>
            <person name="Wan H."/>
            <person name="Zhang X."/>
            <person name="Scossa F."/>
            <person name="Alseekh S."/>
            <person name="Zhang Q."/>
            <person name="Wang P."/>
            <person name="Xu L."/>
            <person name="Schmidt M.H."/>
            <person name="Jia X."/>
            <person name="Li D."/>
            <person name="Zhu A."/>
            <person name="Guo F."/>
            <person name="Chen W."/>
            <person name="Ni D."/>
            <person name="Usadel B."/>
            <person name="Fernie A.R."/>
            <person name="Wen W."/>
        </authorList>
    </citation>
    <scope>NUCLEOTIDE SEQUENCE [LARGE SCALE GENOMIC DNA]</scope>
    <source>
        <strain evidence="3">cv. G240</strain>
    </source>
</reference>
<feature type="region of interest" description="Disordered" evidence="1">
    <location>
        <begin position="73"/>
        <end position="101"/>
    </location>
</feature>